<evidence type="ECO:0000256" key="1">
    <source>
        <dbReference type="ARBA" id="ARBA00023125"/>
    </source>
</evidence>
<accession>A0A9K3KF95</accession>
<name>A0A9K3KF95_9STRA</name>
<evidence type="ECO:0000256" key="4">
    <source>
        <dbReference type="SAM" id="MobiDB-lite"/>
    </source>
</evidence>
<comment type="caution">
    <text evidence="6">The sequence shown here is derived from an EMBL/GenBank/DDBJ whole genome shotgun (WGS) entry which is preliminary data.</text>
</comment>
<reference evidence="6" key="1">
    <citation type="journal article" date="2021" name="Sci. Rep.">
        <title>Diploid genomic architecture of Nitzschia inconspicua, an elite biomass production diatom.</title>
        <authorList>
            <person name="Oliver A."/>
            <person name="Podell S."/>
            <person name="Pinowska A."/>
            <person name="Traller J.C."/>
            <person name="Smith S.R."/>
            <person name="McClure R."/>
            <person name="Beliaev A."/>
            <person name="Bohutskyi P."/>
            <person name="Hill E.A."/>
            <person name="Rabines A."/>
            <person name="Zheng H."/>
            <person name="Allen L.Z."/>
            <person name="Kuo A."/>
            <person name="Grigoriev I.V."/>
            <person name="Allen A.E."/>
            <person name="Hazlebeck D."/>
            <person name="Allen E.E."/>
        </authorList>
    </citation>
    <scope>NUCLEOTIDE SEQUENCE</scope>
    <source>
        <strain evidence="6">Hildebrandi</strain>
    </source>
</reference>
<gene>
    <name evidence="6" type="ORF">IV203_007623</name>
</gene>
<feature type="domain" description="HSF-type DNA-binding" evidence="5">
    <location>
        <begin position="13"/>
        <end position="108"/>
    </location>
</feature>
<dbReference type="PANTHER" id="PTHR10015">
    <property type="entry name" value="HEAT SHOCK TRANSCRIPTION FACTOR"/>
    <property type="match status" value="1"/>
</dbReference>
<evidence type="ECO:0000259" key="5">
    <source>
        <dbReference type="SMART" id="SM00415"/>
    </source>
</evidence>
<evidence type="ECO:0000313" key="6">
    <source>
        <dbReference type="EMBL" id="KAG7342530.1"/>
    </source>
</evidence>
<evidence type="ECO:0000313" key="7">
    <source>
        <dbReference type="Proteomes" id="UP000693970"/>
    </source>
</evidence>
<dbReference type="EMBL" id="JAGRRH010000025">
    <property type="protein sequence ID" value="KAG7342530.1"/>
    <property type="molecule type" value="Genomic_DNA"/>
</dbReference>
<dbReference type="Proteomes" id="UP000693970">
    <property type="component" value="Unassembled WGS sequence"/>
</dbReference>
<keyword evidence="7" id="KW-1185">Reference proteome</keyword>
<keyword evidence="3" id="KW-0175">Coiled coil</keyword>
<dbReference type="InterPro" id="IPR000232">
    <property type="entry name" value="HSF_DNA-bd"/>
</dbReference>
<sequence>MTIETTSTNTTSQQMRFPWKLHMLLERTEAASVISWMPDGKSFLIHDKDRFSQELLPEFFGTTNFKTFQRNLNLWGFTRISKGPNKDQTSHPLFLRGFPGLSRNMKRIVLKGTGRGNRAPRGGISDFDAIKQRALISDVSSVSSTSSTLTGTGQPSASYEKSNGAAAAAAAAALASYTTGRDNKTTNNGMPHIAHSGMTSGGHERLGFEGNASTPGPASATFKSLAPSDKQVLDANSIQQLASLIQTLRNGETTAPSVTTPTTSFLSPLLSALFAAQAATKLLPSQLSLLSSSASLATSTNDVSCNKLLLQALLQQRQQNRQQQLQEAQQQQQLVLQQAVLKQALERQLMQQQERQERMASALKSELLLNRILLSQGGGIIMGQQQP</sequence>
<dbReference type="AlphaFoldDB" id="A0A9K3KF95"/>
<dbReference type="PANTHER" id="PTHR10015:SF206">
    <property type="entry name" value="HSF-TYPE DNA-BINDING DOMAIN-CONTAINING PROTEIN"/>
    <property type="match status" value="1"/>
</dbReference>
<proteinExistence type="inferred from homology"/>
<dbReference type="GO" id="GO:0043565">
    <property type="term" value="F:sequence-specific DNA binding"/>
    <property type="evidence" value="ECO:0007669"/>
    <property type="project" value="InterPro"/>
</dbReference>
<protein>
    <submittedName>
        <fullName evidence="6">HSF-type DNA-binding protein</fullName>
    </submittedName>
</protein>
<feature type="coiled-coil region" evidence="3">
    <location>
        <begin position="311"/>
        <end position="362"/>
    </location>
</feature>
<organism evidence="6 7">
    <name type="scientific">Nitzschia inconspicua</name>
    <dbReference type="NCBI Taxonomy" id="303405"/>
    <lineage>
        <taxon>Eukaryota</taxon>
        <taxon>Sar</taxon>
        <taxon>Stramenopiles</taxon>
        <taxon>Ochrophyta</taxon>
        <taxon>Bacillariophyta</taxon>
        <taxon>Bacillariophyceae</taxon>
        <taxon>Bacillariophycidae</taxon>
        <taxon>Bacillariales</taxon>
        <taxon>Bacillariaceae</taxon>
        <taxon>Nitzschia</taxon>
    </lineage>
</organism>
<reference evidence="6" key="2">
    <citation type="submission" date="2021-04" db="EMBL/GenBank/DDBJ databases">
        <authorList>
            <person name="Podell S."/>
        </authorList>
    </citation>
    <scope>NUCLEOTIDE SEQUENCE</scope>
    <source>
        <strain evidence="6">Hildebrandi</strain>
    </source>
</reference>
<evidence type="ECO:0000256" key="2">
    <source>
        <dbReference type="RuleBase" id="RU004020"/>
    </source>
</evidence>
<dbReference type="Pfam" id="PF00447">
    <property type="entry name" value="HSF_DNA-bind"/>
    <property type="match status" value="1"/>
</dbReference>
<dbReference type="FunFam" id="1.10.10.10:FF:000479">
    <property type="entry name" value="Predicted protein"/>
    <property type="match status" value="1"/>
</dbReference>
<dbReference type="OrthoDB" id="44005at2759"/>
<comment type="similarity">
    <text evidence="2">Belongs to the HSF family.</text>
</comment>
<keyword evidence="1 6" id="KW-0238">DNA-binding</keyword>
<feature type="region of interest" description="Disordered" evidence="4">
    <location>
        <begin position="198"/>
        <end position="223"/>
    </location>
</feature>
<dbReference type="GO" id="GO:0003700">
    <property type="term" value="F:DNA-binding transcription factor activity"/>
    <property type="evidence" value="ECO:0007669"/>
    <property type="project" value="InterPro"/>
</dbReference>
<evidence type="ECO:0000256" key="3">
    <source>
        <dbReference type="SAM" id="Coils"/>
    </source>
</evidence>
<dbReference type="SMART" id="SM00415">
    <property type="entry name" value="HSF"/>
    <property type="match status" value="1"/>
</dbReference>